<dbReference type="SUPFAM" id="SSF88874">
    <property type="entry name" value="Receptor-binding domain of short tail fibre protein gp12"/>
    <property type="match status" value="1"/>
</dbReference>
<gene>
    <name evidence="6" type="ORF">GNC09_002652</name>
</gene>
<evidence type="ECO:0000256" key="1">
    <source>
        <dbReference type="ARBA" id="ARBA00004328"/>
    </source>
</evidence>
<dbReference type="PANTHER" id="PTHR35191">
    <property type="entry name" value="PROPHAGE SIDE TAIL FIBER PROTEIN HOMOLOG STFQ-RELATED"/>
    <property type="match status" value="1"/>
</dbReference>
<evidence type="ECO:0000256" key="3">
    <source>
        <dbReference type="SAM" id="MobiDB-lite"/>
    </source>
</evidence>
<dbReference type="PANTHER" id="PTHR35191:SF1">
    <property type="entry name" value="PROPHAGE SIDE TAIL FIBER PROTEIN HOMOLOG STFQ-RELATED"/>
    <property type="match status" value="1"/>
</dbReference>
<feature type="domain" description="Phage tail fibre protein N-terminal" evidence="5">
    <location>
        <begin position="6"/>
        <end position="152"/>
    </location>
</feature>
<dbReference type="Pfam" id="PF07484">
    <property type="entry name" value="Collar"/>
    <property type="match status" value="1"/>
</dbReference>
<dbReference type="Gene3D" id="3.90.1340.10">
    <property type="entry name" value="Phage tail collar domain"/>
    <property type="match status" value="1"/>
</dbReference>
<dbReference type="Pfam" id="PF12571">
    <property type="entry name" value="Phage_tail_fib"/>
    <property type="match status" value="1"/>
</dbReference>
<dbReference type="InterPro" id="IPR011083">
    <property type="entry name" value="Phage_tail_collar_dom"/>
</dbReference>
<dbReference type="AlphaFoldDB" id="A0A737BXS6"/>
<keyword evidence="2" id="KW-0945">Host-virus interaction</keyword>
<evidence type="ECO:0000259" key="5">
    <source>
        <dbReference type="Pfam" id="PF12571"/>
    </source>
</evidence>
<evidence type="ECO:0000313" key="6">
    <source>
        <dbReference type="EMBL" id="HAE8102627.1"/>
    </source>
</evidence>
<feature type="region of interest" description="Disordered" evidence="3">
    <location>
        <begin position="449"/>
        <end position="470"/>
    </location>
</feature>
<dbReference type="InterPro" id="IPR005068">
    <property type="entry name" value="Phage_lambda_Stf-r2"/>
</dbReference>
<dbReference type="InterPro" id="IPR037053">
    <property type="entry name" value="Phage_tail_collar_dom_sf"/>
</dbReference>
<sequence length="567" mass="60164">MPAFPKFKTIITDYGKQRLIAAMSPGGTKLTLTQMAVGDGGGNPTNPDTTSTALVNEVWRAAVNSVTVDKKHPNIIIVDLLIPAEVGGFWVREAGIYDEFNKLVAICSLPASEKPLLEQGSGRAQTVRMTLIVSDTSIVNITIDSTTIMATNEYVDNSLEEHEKSRNHPDATLTEKGFTKLYSGVASIDETMAATPKAVKIAMDNASARLAKERNLADLTNIPLARQSLQLGNSATLNVGTTQGTVAAGDDSRITGAMQKDQNGADIPNKPLFVQNIGALPASGTAVAANRLASRGALPALTGTTRGSDSGLIMGEVYNNGYPTQYGNILRLTGTGDGEILIGWSGVNGAPAPAYIRSHRDNAEAEWSEWAMLYTSLNPPPDSHPVGAAIAWPSDATPAGYALMQGQTFDKNVYPLLAIAYPSGVIPDMRGWTIKGKPISGRAVLSQEMDGNKSHSHSARAQDTDLGTKTTSSFDYGTKSTNTTGNHTHQFGGYINSYWGDSNHTSFQPGGGAWTQAAGDHAHTVYIGGHEHTMYIGPHGHVVIVDADGNAETTVKNIAFNYIVRLA</sequence>
<reference evidence="6" key="1">
    <citation type="journal article" date="2018" name="Genome Biol.">
        <title>SKESA: strategic k-mer extension for scrupulous assemblies.</title>
        <authorList>
            <person name="Souvorov A."/>
            <person name="Agarwala R."/>
            <person name="Lipman D.J."/>
        </authorList>
    </citation>
    <scope>NUCLEOTIDE SEQUENCE</scope>
    <source>
        <strain evidence="6">1363-65</strain>
    </source>
</reference>
<feature type="domain" description="Phage tail collar" evidence="4">
    <location>
        <begin position="387"/>
        <end position="434"/>
    </location>
</feature>
<organism evidence="6">
    <name type="scientific">Salmonella enterica subsp. indica serovar 45:a:e,n,x</name>
    <dbReference type="NCBI Taxonomy" id="1307500"/>
    <lineage>
        <taxon>Bacteria</taxon>
        <taxon>Pseudomonadati</taxon>
        <taxon>Pseudomonadota</taxon>
        <taxon>Gammaproteobacteria</taxon>
        <taxon>Enterobacterales</taxon>
        <taxon>Enterobacteriaceae</taxon>
        <taxon>Salmonella</taxon>
    </lineage>
</organism>
<proteinExistence type="predicted"/>
<accession>A0A737BXS6</accession>
<feature type="compositionally biased region" description="Polar residues" evidence="3">
    <location>
        <begin position="459"/>
        <end position="470"/>
    </location>
</feature>
<dbReference type="GO" id="GO:0046718">
    <property type="term" value="P:symbiont entry into host cell"/>
    <property type="evidence" value="ECO:0007669"/>
    <property type="project" value="InterPro"/>
</dbReference>
<reference evidence="6" key="2">
    <citation type="submission" date="2018-07" db="EMBL/GenBank/DDBJ databases">
        <authorList>
            <consortium name="NCBI Pathogen Detection Project"/>
        </authorList>
    </citation>
    <scope>NUCLEOTIDE SEQUENCE</scope>
    <source>
        <strain evidence="6">1363-65</strain>
    </source>
</reference>
<evidence type="ECO:0000256" key="2">
    <source>
        <dbReference type="ARBA" id="ARBA00022581"/>
    </source>
</evidence>
<dbReference type="GO" id="GO:0019062">
    <property type="term" value="P:virion attachment to host cell"/>
    <property type="evidence" value="ECO:0007669"/>
    <property type="project" value="InterPro"/>
</dbReference>
<comment type="subcellular location">
    <subcellularLocation>
        <location evidence="1">Virion</location>
    </subcellularLocation>
</comment>
<dbReference type="EMBL" id="DAATDB010000015">
    <property type="protein sequence ID" value="HAE8102627.1"/>
    <property type="molecule type" value="Genomic_DNA"/>
</dbReference>
<name>A0A737BXS6_SALER</name>
<dbReference type="Pfam" id="PF03406">
    <property type="entry name" value="Phage_fiber_2"/>
    <property type="match status" value="1"/>
</dbReference>
<protein>
    <submittedName>
        <fullName evidence="6">Phage tail protein</fullName>
    </submittedName>
</protein>
<dbReference type="InterPro" id="IPR022225">
    <property type="entry name" value="Phage_tail_fibre_N"/>
</dbReference>
<dbReference type="InterPro" id="IPR051934">
    <property type="entry name" value="Phage_Tail_Fiber_Structural"/>
</dbReference>
<comment type="caution">
    <text evidence="6">The sequence shown here is derived from an EMBL/GenBank/DDBJ whole genome shotgun (WGS) entry which is preliminary data.</text>
</comment>
<evidence type="ECO:0000259" key="4">
    <source>
        <dbReference type="Pfam" id="PF07484"/>
    </source>
</evidence>